<evidence type="ECO:0000256" key="4">
    <source>
        <dbReference type="ARBA" id="ARBA00022630"/>
    </source>
</evidence>
<organism evidence="9 10">
    <name type="scientific">Chloropicon primus</name>
    <dbReference type="NCBI Taxonomy" id="1764295"/>
    <lineage>
        <taxon>Eukaryota</taxon>
        <taxon>Viridiplantae</taxon>
        <taxon>Chlorophyta</taxon>
        <taxon>Chloropicophyceae</taxon>
        <taxon>Chloropicales</taxon>
        <taxon>Chloropicaceae</taxon>
        <taxon>Chloropicon</taxon>
    </lineage>
</organism>
<dbReference type="PANTHER" id="PTHR45754:SF3">
    <property type="entry name" value="METHYLENETETRAHYDROFOLATE REDUCTASE (NADPH)"/>
    <property type="match status" value="1"/>
</dbReference>
<dbReference type="STRING" id="1764295.A0A5B8MCG8"/>
<dbReference type="Gene3D" id="3.20.20.220">
    <property type="match status" value="1"/>
</dbReference>
<dbReference type="UniPathway" id="UPA00193"/>
<keyword evidence="6" id="KW-0521">NADP</keyword>
<comment type="cofactor">
    <cofactor evidence="1">
        <name>FAD</name>
        <dbReference type="ChEBI" id="CHEBI:57692"/>
    </cofactor>
</comment>
<dbReference type="AlphaFoldDB" id="A0A5B8MCG8"/>
<dbReference type="CDD" id="cd00537">
    <property type="entry name" value="MTHFR"/>
    <property type="match status" value="1"/>
</dbReference>
<dbReference type="InterPro" id="IPR029041">
    <property type="entry name" value="FAD-linked_oxidoreductase-like"/>
</dbReference>
<keyword evidence="10" id="KW-1185">Reference proteome</keyword>
<comment type="similarity">
    <text evidence="3">Belongs to the methylenetetrahydrofolate reductase family.</text>
</comment>
<reference evidence="9 10" key="1">
    <citation type="submission" date="2018-07" db="EMBL/GenBank/DDBJ databases">
        <title>The complete nuclear genome of the prasinophyte Chloropicon primus (CCMP1205).</title>
        <authorList>
            <person name="Pombert J.-F."/>
            <person name="Otis C."/>
            <person name="Turmel M."/>
            <person name="Lemieux C."/>
        </authorList>
    </citation>
    <scope>NUCLEOTIDE SEQUENCE [LARGE SCALE GENOMIC DNA]</scope>
    <source>
        <strain evidence="9 10">CCMP1205</strain>
    </source>
</reference>
<evidence type="ECO:0000256" key="6">
    <source>
        <dbReference type="ARBA" id="ARBA00022857"/>
    </source>
</evidence>
<dbReference type="EMBL" id="CP031034">
    <property type="protein sequence ID" value="QDZ18177.1"/>
    <property type="molecule type" value="Genomic_DNA"/>
</dbReference>
<dbReference type="GO" id="GO:0071949">
    <property type="term" value="F:FAD binding"/>
    <property type="evidence" value="ECO:0007669"/>
    <property type="project" value="TreeGrafter"/>
</dbReference>
<dbReference type="OrthoDB" id="16284at2759"/>
<evidence type="ECO:0000313" key="9">
    <source>
        <dbReference type="EMBL" id="QDZ18177.1"/>
    </source>
</evidence>
<accession>A0A5B8MCG8</accession>
<keyword evidence="7" id="KW-0560">Oxidoreductase</keyword>
<dbReference type="Pfam" id="PF02219">
    <property type="entry name" value="MTHFR"/>
    <property type="match status" value="1"/>
</dbReference>
<dbReference type="GO" id="GO:0035999">
    <property type="term" value="P:tetrahydrofolate interconversion"/>
    <property type="evidence" value="ECO:0007669"/>
    <property type="project" value="UniProtKB-UniPathway"/>
</dbReference>
<dbReference type="InterPro" id="IPR003171">
    <property type="entry name" value="Mehydrof_redctse-like"/>
</dbReference>
<keyword evidence="4" id="KW-0285">Flavoprotein</keyword>
<dbReference type="GO" id="GO:0004489">
    <property type="term" value="F:methylenetetrahydrofolate reductase [NAD(P)H] activity"/>
    <property type="evidence" value="ECO:0007669"/>
    <property type="project" value="InterPro"/>
</dbReference>
<evidence type="ECO:0000256" key="5">
    <source>
        <dbReference type="ARBA" id="ARBA00022827"/>
    </source>
</evidence>
<dbReference type="NCBIfam" id="TIGR00677">
    <property type="entry name" value="fadh2_euk"/>
    <property type="match status" value="1"/>
</dbReference>
<protein>
    <submittedName>
        <fullName evidence="9">Methylenetetrahydrofolate reductase</fullName>
    </submittedName>
</protein>
<evidence type="ECO:0000256" key="1">
    <source>
        <dbReference type="ARBA" id="ARBA00001974"/>
    </source>
</evidence>
<evidence type="ECO:0000256" key="3">
    <source>
        <dbReference type="ARBA" id="ARBA00006743"/>
    </source>
</evidence>
<comment type="pathway">
    <text evidence="2 8">One-carbon metabolism; tetrahydrofolate interconversion.</text>
</comment>
<evidence type="ECO:0000256" key="7">
    <source>
        <dbReference type="ARBA" id="ARBA00023002"/>
    </source>
</evidence>
<evidence type="ECO:0000256" key="8">
    <source>
        <dbReference type="RuleBase" id="RU004254"/>
    </source>
</evidence>
<evidence type="ECO:0000313" key="10">
    <source>
        <dbReference type="Proteomes" id="UP000316726"/>
    </source>
</evidence>
<keyword evidence="5" id="KW-0274">FAD</keyword>
<sequence length="327" mass="36314">MKISEKLEECTKNGQVYFSFEYFPPKTEEGVNNLFPRMKKMVSYGPQFCDITWGAGGSTADLTQDIATRMQKEIGVETMMHLTCTNMMPEKVTVALEKCKEAGIDNILALRGDPPKGQEKWEAVEGGFECALDLVKFIREKHGDFFGIGVAGYPEAHPDAICDDPEQFAKNYQGELEYLKKKIDAGGQMIITQLFYDCGTFLKFVKDCRNIGINCPILPGIMPIQSYGGFMRMTGFCKTKVPQEILNTLEPIKDNPEAVKKYGIHLATQMCKTLIEAGTPGLHMYSLNQDKAVLGILGGLGLISIEEPAKNPTPAIEEKKEEEKAKA</sequence>
<dbReference type="SUPFAM" id="SSF51730">
    <property type="entry name" value="FAD-linked oxidoreductase"/>
    <property type="match status" value="1"/>
</dbReference>
<dbReference type="FunFam" id="3.20.20.220:FF:000002">
    <property type="entry name" value="Methylenetetrahydrofolate reductase"/>
    <property type="match status" value="1"/>
</dbReference>
<dbReference type="Proteomes" id="UP000316726">
    <property type="component" value="Chromosome 1"/>
</dbReference>
<dbReference type="InterPro" id="IPR004621">
    <property type="entry name" value="Fadh2_euk"/>
</dbReference>
<dbReference type="GO" id="GO:0009086">
    <property type="term" value="P:methionine biosynthetic process"/>
    <property type="evidence" value="ECO:0007669"/>
    <property type="project" value="TreeGrafter"/>
</dbReference>
<dbReference type="PANTHER" id="PTHR45754">
    <property type="entry name" value="METHYLENETETRAHYDROFOLATE REDUCTASE"/>
    <property type="match status" value="1"/>
</dbReference>
<dbReference type="GO" id="GO:0005829">
    <property type="term" value="C:cytosol"/>
    <property type="evidence" value="ECO:0007669"/>
    <property type="project" value="TreeGrafter"/>
</dbReference>
<name>A0A5B8MCG8_9CHLO</name>
<evidence type="ECO:0000256" key="2">
    <source>
        <dbReference type="ARBA" id="ARBA00004777"/>
    </source>
</evidence>
<gene>
    <name evidence="9" type="ORF">A3770_01p06950</name>
</gene>
<proteinExistence type="inferred from homology"/>